<name>A0A401UPG7_9CLOT</name>
<accession>A0A401UPG7</accession>
<gene>
    <name evidence="1" type="ORF">Ctaglu_30240</name>
</gene>
<comment type="caution">
    <text evidence="1">The sequence shown here is derived from an EMBL/GenBank/DDBJ whole genome shotgun (WGS) entry which is preliminary data.</text>
</comment>
<protein>
    <submittedName>
        <fullName evidence="1">Uncharacterized protein</fullName>
    </submittedName>
</protein>
<dbReference type="Proteomes" id="UP000287872">
    <property type="component" value="Unassembled WGS sequence"/>
</dbReference>
<dbReference type="RefSeq" id="WP_125003190.1">
    <property type="nucleotide sequence ID" value="NZ_BHYK01000017.1"/>
</dbReference>
<dbReference type="EMBL" id="BHYK01000017">
    <property type="protein sequence ID" value="GCD11401.1"/>
    <property type="molecule type" value="Genomic_DNA"/>
</dbReference>
<dbReference type="AlphaFoldDB" id="A0A401UPG7"/>
<reference evidence="1 2" key="1">
    <citation type="submission" date="2018-11" db="EMBL/GenBank/DDBJ databases">
        <title>Genome sequencing and assembly of Clostridium tagluense strain A121.</title>
        <authorList>
            <person name="Murakami T."/>
            <person name="Segawa T."/>
            <person name="Shcherbakova V.A."/>
            <person name="Mori H."/>
            <person name="Yoshimura Y."/>
        </authorList>
    </citation>
    <scope>NUCLEOTIDE SEQUENCE [LARGE SCALE GENOMIC DNA]</scope>
    <source>
        <strain evidence="1 2">A121</strain>
    </source>
</reference>
<evidence type="ECO:0000313" key="1">
    <source>
        <dbReference type="EMBL" id="GCD11401.1"/>
    </source>
</evidence>
<keyword evidence="2" id="KW-1185">Reference proteome</keyword>
<sequence length="128" mass="15568">MDKQQIHIDLTFEQFKERCLEIVRSDNYMDLVKSWEENIVYTSFTKNLDKSYWKSDIYYVSEYKIDKYYIKHYEFSYITDYNTFFVEDYQYIDRKVIKALAKLESLVAKSKDMYMSDTLSNLQLGGKI</sequence>
<organism evidence="1 2">
    <name type="scientific">Clostridium tagluense</name>
    <dbReference type="NCBI Taxonomy" id="360422"/>
    <lineage>
        <taxon>Bacteria</taxon>
        <taxon>Bacillati</taxon>
        <taxon>Bacillota</taxon>
        <taxon>Clostridia</taxon>
        <taxon>Eubacteriales</taxon>
        <taxon>Clostridiaceae</taxon>
        <taxon>Clostridium</taxon>
    </lineage>
</organism>
<proteinExistence type="predicted"/>
<evidence type="ECO:0000313" key="2">
    <source>
        <dbReference type="Proteomes" id="UP000287872"/>
    </source>
</evidence>